<evidence type="ECO:0000313" key="5">
    <source>
        <dbReference type="EMBL" id="GGM16677.1"/>
    </source>
</evidence>
<evidence type="ECO:0000256" key="3">
    <source>
        <dbReference type="ARBA" id="ARBA00022729"/>
    </source>
</evidence>
<sequence length="349" mass="36993">MRELTRRQAFSTAGWLTLGLAGGKLLAGCGSDSSGGSTSGGADAGTVRFAYQPGFAYGLYYVAQQKGWLTSVKLDPMTLFSNGTTQIDAVVNGNFDATVQGFVPILTRAAAGQPVRIIDVVDNSGRTYAVVGNGDIDGLEGLKGKKVGINQGSNYDYFLSQALQQAQMTKGDLQLINFADPAKAQAAFLAKQVDAIVPITTNRDAILKQRPDAKVVFSATEMSGTPFAIYDLMTTTADGLSAHRSALAALSDVFHTKVYDYVTGSTQSQAVDDLYNWQTQVVKAEVAKDDIAKNIKAFDFYPKKDAADIVGGGKLQSFLESIAQFLVAGKVLDKVPDIKSIIDAGVLSA</sequence>
<organism evidence="5 6">
    <name type="scientific">Nakamurella endophytica</name>
    <dbReference type="NCBI Taxonomy" id="1748367"/>
    <lineage>
        <taxon>Bacteria</taxon>
        <taxon>Bacillati</taxon>
        <taxon>Actinomycetota</taxon>
        <taxon>Actinomycetes</taxon>
        <taxon>Nakamurellales</taxon>
        <taxon>Nakamurellaceae</taxon>
        <taxon>Nakamurella</taxon>
    </lineage>
</organism>
<gene>
    <name evidence="5" type="ORF">GCM10011594_40960</name>
</gene>
<accession>A0A917TBX2</accession>
<proteinExistence type="inferred from homology"/>
<dbReference type="InterPro" id="IPR015168">
    <property type="entry name" value="SsuA/THI5"/>
</dbReference>
<keyword evidence="3" id="KW-0732">Signal</keyword>
<feature type="domain" description="SsuA/THI5-like" evidence="4">
    <location>
        <begin position="60"/>
        <end position="248"/>
    </location>
</feature>
<evidence type="ECO:0000256" key="1">
    <source>
        <dbReference type="ARBA" id="ARBA00004418"/>
    </source>
</evidence>
<evidence type="ECO:0000313" key="6">
    <source>
        <dbReference type="Proteomes" id="UP000655208"/>
    </source>
</evidence>
<dbReference type="Gene3D" id="3.40.190.10">
    <property type="entry name" value="Periplasmic binding protein-like II"/>
    <property type="match status" value="2"/>
</dbReference>
<dbReference type="SUPFAM" id="SSF53850">
    <property type="entry name" value="Periplasmic binding protein-like II"/>
    <property type="match status" value="1"/>
</dbReference>
<comment type="caution">
    <text evidence="5">The sequence shown here is derived from an EMBL/GenBank/DDBJ whole genome shotgun (WGS) entry which is preliminary data.</text>
</comment>
<keyword evidence="6" id="KW-1185">Reference proteome</keyword>
<dbReference type="Pfam" id="PF09084">
    <property type="entry name" value="NMT1"/>
    <property type="match status" value="1"/>
</dbReference>
<evidence type="ECO:0000259" key="4">
    <source>
        <dbReference type="Pfam" id="PF09084"/>
    </source>
</evidence>
<dbReference type="PANTHER" id="PTHR30024:SF47">
    <property type="entry name" value="TAURINE-BINDING PERIPLASMIC PROTEIN"/>
    <property type="match status" value="1"/>
</dbReference>
<comment type="subcellular location">
    <subcellularLocation>
        <location evidence="1">Periplasm</location>
    </subcellularLocation>
</comment>
<comment type="similarity">
    <text evidence="2">Belongs to the bacterial solute-binding protein SsuA/TauA family.</text>
</comment>
<dbReference type="EMBL" id="BMNA01000016">
    <property type="protein sequence ID" value="GGM16677.1"/>
    <property type="molecule type" value="Genomic_DNA"/>
</dbReference>
<evidence type="ECO:0000256" key="2">
    <source>
        <dbReference type="ARBA" id="ARBA00010742"/>
    </source>
</evidence>
<protein>
    <submittedName>
        <fullName evidence="5">ABC transporter substrate-binding protein</fullName>
    </submittedName>
</protein>
<dbReference type="GO" id="GO:0042597">
    <property type="term" value="C:periplasmic space"/>
    <property type="evidence" value="ECO:0007669"/>
    <property type="project" value="UniProtKB-SubCell"/>
</dbReference>
<reference evidence="5" key="1">
    <citation type="journal article" date="2014" name="Int. J. Syst. Evol. Microbiol.">
        <title>Complete genome sequence of Corynebacterium casei LMG S-19264T (=DSM 44701T), isolated from a smear-ripened cheese.</title>
        <authorList>
            <consortium name="US DOE Joint Genome Institute (JGI-PGF)"/>
            <person name="Walter F."/>
            <person name="Albersmeier A."/>
            <person name="Kalinowski J."/>
            <person name="Ruckert C."/>
        </authorList>
    </citation>
    <scope>NUCLEOTIDE SEQUENCE</scope>
    <source>
        <strain evidence="5">CGMCC 4.7308</strain>
    </source>
</reference>
<dbReference type="AlphaFoldDB" id="A0A917TBX2"/>
<name>A0A917TBX2_9ACTN</name>
<reference evidence="5" key="2">
    <citation type="submission" date="2020-09" db="EMBL/GenBank/DDBJ databases">
        <authorList>
            <person name="Sun Q."/>
            <person name="Zhou Y."/>
        </authorList>
    </citation>
    <scope>NUCLEOTIDE SEQUENCE</scope>
    <source>
        <strain evidence="5">CGMCC 4.7308</strain>
    </source>
</reference>
<dbReference type="PANTHER" id="PTHR30024">
    <property type="entry name" value="ALIPHATIC SULFONATES-BINDING PROTEIN-RELATED"/>
    <property type="match status" value="1"/>
</dbReference>
<dbReference type="Proteomes" id="UP000655208">
    <property type="component" value="Unassembled WGS sequence"/>
</dbReference>
<dbReference type="RefSeq" id="WP_188944716.1">
    <property type="nucleotide sequence ID" value="NZ_BMNA01000016.1"/>
</dbReference>